<feature type="transmembrane region" description="Helical" evidence="10">
    <location>
        <begin position="288"/>
        <end position="308"/>
    </location>
</feature>
<accession>A0A8J7NYD9</accession>
<name>A0A8J7NYD9_ATRSP</name>
<dbReference type="PRINTS" id="PR00237">
    <property type="entry name" value="GPCRRHODOPSN"/>
</dbReference>
<feature type="non-terminal residue" evidence="12">
    <location>
        <position position="661"/>
    </location>
</feature>
<evidence type="ECO:0000256" key="7">
    <source>
        <dbReference type="ARBA" id="ARBA00023136"/>
    </source>
</evidence>
<feature type="transmembrane region" description="Helical" evidence="10">
    <location>
        <begin position="578"/>
        <end position="599"/>
    </location>
</feature>
<feature type="transmembrane region" description="Helical" evidence="10">
    <location>
        <begin position="436"/>
        <end position="458"/>
    </location>
</feature>
<evidence type="ECO:0000256" key="9">
    <source>
        <dbReference type="RuleBase" id="RU000688"/>
    </source>
</evidence>
<dbReference type="AlphaFoldDB" id="A0A8J7NYD9"/>
<feature type="transmembrane region" description="Helical" evidence="10">
    <location>
        <begin position="538"/>
        <end position="557"/>
    </location>
</feature>
<dbReference type="GO" id="GO:0004930">
    <property type="term" value="F:G protein-coupled receptor activity"/>
    <property type="evidence" value="ECO:0007669"/>
    <property type="project" value="UniProtKB-KW"/>
</dbReference>
<evidence type="ECO:0000259" key="11">
    <source>
        <dbReference type="PROSITE" id="PS50262"/>
    </source>
</evidence>
<keyword evidence="4 9" id="KW-0812">Transmembrane</keyword>
<keyword evidence="2" id="KW-1003">Cell membrane</keyword>
<dbReference type="InterPro" id="IPR017452">
    <property type="entry name" value="GPCR_Rhodpsn_7TM"/>
</dbReference>
<dbReference type="GO" id="GO:0004984">
    <property type="term" value="F:olfactory receptor activity"/>
    <property type="evidence" value="ECO:0007669"/>
    <property type="project" value="InterPro"/>
</dbReference>
<comment type="similarity">
    <text evidence="9">Belongs to the G-protein coupled receptor 1 family.</text>
</comment>
<keyword evidence="9" id="KW-0297">G-protein coupled receptor</keyword>
<evidence type="ECO:0000256" key="5">
    <source>
        <dbReference type="ARBA" id="ARBA00022725"/>
    </source>
</evidence>
<protein>
    <submittedName>
        <fullName evidence="12">OR6N1 protein</fullName>
    </submittedName>
</protein>
<feature type="transmembrane region" description="Helical" evidence="10">
    <location>
        <begin position="364"/>
        <end position="388"/>
    </location>
</feature>
<dbReference type="InterPro" id="IPR000725">
    <property type="entry name" value="Olfact_rcpt"/>
</dbReference>
<evidence type="ECO:0000256" key="2">
    <source>
        <dbReference type="ARBA" id="ARBA00022475"/>
    </source>
</evidence>
<evidence type="ECO:0000256" key="3">
    <source>
        <dbReference type="ARBA" id="ARBA00022606"/>
    </source>
</evidence>
<dbReference type="Gene3D" id="1.20.1070.10">
    <property type="entry name" value="Rhodopsin 7-helix transmembrane proteins"/>
    <property type="match status" value="2"/>
</dbReference>
<reference evidence="12" key="1">
    <citation type="journal article" date="2021" name="Cell">
        <title>Tracing the genetic footprints of vertebrate landing in non-teleost ray-finned fishes.</title>
        <authorList>
            <person name="Bi X."/>
            <person name="Wang K."/>
            <person name="Yang L."/>
            <person name="Pan H."/>
            <person name="Jiang H."/>
            <person name="Wei Q."/>
            <person name="Fang M."/>
            <person name="Yu H."/>
            <person name="Zhu C."/>
            <person name="Cai Y."/>
            <person name="He Y."/>
            <person name="Gan X."/>
            <person name="Zeng H."/>
            <person name="Yu D."/>
            <person name="Zhu Y."/>
            <person name="Jiang H."/>
            <person name="Qiu Q."/>
            <person name="Yang H."/>
            <person name="Zhang Y.E."/>
            <person name="Wang W."/>
            <person name="Zhu M."/>
            <person name="He S."/>
            <person name="Zhang G."/>
        </authorList>
    </citation>
    <scope>NUCLEOTIDE SEQUENCE</scope>
    <source>
        <strain evidence="12">Allg_001</strain>
    </source>
</reference>
<feature type="transmembrane region" description="Helical" evidence="10">
    <location>
        <begin position="252"/>
        <end position="276"/>
    </location>
</feature>
<feature type="transmembrane region" description="Helical" evidence="10">
    <location>
        <begin position="41"/>
        <end position="66"/>
    </location>
</feature>
<keyword evidence="13" id="KW-1185">Reference proteome</keyword>
<gene>
    <name evidence="12" type="primary">Or6n1_4</name>
    <name evidence="12" type="ORF">GTO95_0001863</name>
</gene>
<dbReference type="SUPFAM" id="SSF81321">
    <property type="entry name" value="Family A G protein-coupled receptor-like"/>
    <property type="match status" value="2"/>
</dbReference>
<feature type="transmembrane region" description="Helical" evidence="10">
    <location>
        <begin position="611"/>
        <end position="631"/>
    </location>
</feature>
<dbReference type="PANTHER" id="PTHR26453">
    <property type="entry name" value="OLFACTORY RECEPTOR"/>
    <property type="match status" value="1"/>
</dbReference>
<dbReference type="InterPro" id="IPR000276">
    <property type="entry name" value="GPCR_Rhodpsn"/>
</dbReference>
<organism evidence="12 13">
    <name type="scientific">Atractosteus spatula</name>
    <name type="common">Alligator gar</name>
    <name type="synonym">Lepisosteus spatula</name>
    <dbReference type="NCBI Taxonomy" id="7917"/>
    <lineage>
        <taxon>Eukaryota</taxon>
        <taxon>Metazoa</taxon>
        <taxon>Chordata</taxon>
        <taxon>Craniata</taxon>
        <taxon>Vertebrata</taxon>
        <taxon>Euteleostomi</taxon>
        <taxon>Actinopterygii</taxon>
        <taxon>Neopterygii</taxon>
        <taxon>Holostei</taxon>
        <taxon>Semionotiformes</taxon>
        <taxon>Lepisosteidae</taxon>
        <taxon>Atractosteus</taxon>
    </lineage>
</organism>
<keyword evidence="6 10" id="KW-1133">Transmembrane helix</keyword>
<feature type="domain" description="G-protein coupled receptors family 1 profile" evidence="11">
    <location>
        <begin position="379"/>
        <end position="629"/>
    </location>
</feature>
<sequence length="661" mass="75343">KIVIFVSLDLVRFPTMDGSNITHHSEFIIVGVPGLQEHYTALFIFFLILFLATFIGNLLIVVLVALDHRLHMPMYFFLWNLAFLDILTTVSLIPKMLVVFLNIDRTISLTGCFAQMYFIISVGATEEFLVAVMAYDRYIAVVKPLHYNNIINTKVCLTIMATVWVSGFLVPLVSVVLASHLPFCGSNYILHCFCDYPTVMSLACGDITVQVNFALLLAMIVIYVTFLFVLWSYCRILWSVIKMKTVESRKKAFSMCSSHMMVVFLYYVSTAVVYIGLRVESISPDGRIFIGGLNYFLVPLVNPIIYSLRNEKIKAAAQRELVCKLKEWQADSSKLVRVMNSSNVTLHSEFIIVGMPGLQQHYTALFIVFLILFLITILGNLLILVLVAMDHRLHTPMYFFLWNLAVLDILMTTSIIPKMLAVFLHHDRTISFAGCFLQMYFIISLGATETYLIAVMAYDRYVAVVKPLHYNTIMSPRVCITIMSSVWLLGFLGPVLSIILASTMPYCGSNYVLHCFCDYPTIMSLACGEIAVQVNFSMFLVLISIYVPFMFILWSYYRIVWSVIKMKTLESRKKAFSMCSSHMTVVFLYYLSTAMVYIGLQMVNIPPEGRIFIGALSYFITSLVNPMIYSLRNKQFKAAAQRYFRLQTLFPHRGNFVSTTK</sequence>
<comment type="caution">
    <text evidence="12">The sequence shown here is derived from an EMBL/GenBank/DDBJ whole genome shotgun (WGS) entry which is preliminary data.</text>
</comment>
<dbReference type="Proteomes" id="UP000736164">
    <property type="component" value="Unassembled WGS sequence"/>
</dbReference>
<dbReference type="PROSITE" id="PS00237">
    <property type="entry name" value="G_PROTEIN_RECEP_F1_1"/>
    <property type="match status" value="1"/>
</dbReference>
<keyword evidence="5" id="KW-0552">Olfaction</keyword>
<keyword evidence="9" id="KW-0675">Receptor</keyword>
<dbReference type="GO" id="GO:0005886">
    <property type="term" value="C:plasma membrane"/>
    <property type="evidence" value="ECO:0007669"/>
    <property type="project" value="UniProtKB-SubCell"/>
</dbReference>
<feature type="transmembrane region" description="Helical" evidence="10">
    <location>
        <begin position="478"/>
        <end position="499"/>
    </location>
</feature>
<feature type="transmembrane region" description="Helical" evidence="10">
    <location>
        <begin position="511"/>
        <end position="532"/>
    </location>
</feature>
<evidence type="ECO:0000256" key="10">
    <source>
        <dbReference type="SAM" id="Phobius"/>
    </source>
</evidence>
<feature type="transmembrane region" description="Helical" evidence="10">
    <location>
        <begin position="115"/>
        <end position="135"/>
    </location>
</feature>
<evidence type="ECO:0000256" key="1">
    <source>
        <dbReference type="ARBA" id="ARBA00004651"/>
    </source>
</evidence>
<proteinExistence type="inferred from homology"/>
<evidence type="ECO:0000256" key="6">
    <source>
        <dbReference type="ARBA" id="ARBA00022989"/>
    </source>
</evidence>
<dbReference type="Pfam" id="PF13853">
    <property type="entry name" value="7tm_4"/>
    <property type="match status" value="2"/>
</dbReference>
<keyword evidence="3" id="KW-0716">Sensory transduction</keyword>
<feature type="domain" description="G-protein coupled receptors family 1 profile" evidence="11">
    <location>
        <begin position="56"/>
        <end position="306"/>
    </location>
</feature>
<feature type="transmembrane region" description="Helical" evidence="10">
    <location>
        <begin position="207"/>
        <end position="231"/>
    </location>
</feature>
<dbReference type="PRINTS" id="PR00245">
    <property type="entry name" value="OLFACTORYR"/>
</dbReference>
<evidence type="ECO:0000313" key="13">
    <source>
        <dbReference type="Proteomes" id="UP000736164"/>
    </source>
</evidence>
<feature type="transmembrane region" description="Helical" evidence="10">
    <location>
        <begin position="155"/>
        <end position="178"/>
    </location>
</feature>
<dbReference type="EMBL" id="JAAWVO010049331">
    <property type="protein sequence ID" value="MBN3319995.1"/>
    <property type="molecule type" value="Genomic_DNA"/>
</dbReference>
<evidence type="ECO:0000313" key="12">
    <source>
        <dbReference type="EMBL" id="MBN3319995.1"/>
    </source>
</evidence>
<feature type="transmembrane region" description="Helical" evidence="10">
    <location>
        <begin position="78"/>
        <end position="103"/>
    </location>
</feature>
<feature type="transmembrane region" description="Helical" evidence="10">
    <location>
        <begin position="400"/>
        <end position="424"/>
    </location>
</feature>
<keyword evidence="8 9" id="KW-0807">Transducer</keyword>
<evidence type="ECO:0000256" key="8">
    <source>
        <dbReference type="ARBA" id="ARBA00023224"/>
    </source>
</evidence>
<keyword evidence="7 10" id="KW-0472">Membrane</keyword>
<dbReference type="PROSITE" id="PS50262">
    <property type="entry name" value="G_PROTEIN_RECEP_F1_2"/>
    <property type="match status" value="2"/>
</dbReference>
<comment type="subcellular location">
    <subcellularLocation>
        <location evidence="1">Cell membrane</location>
        <topology evidence="1">Multi-pass membrane protein</topology>
    </subcellularLocation>
</comment>
<evidence type="ECO:0000256" key="4">
    <source>
        <dbReference type="ARBA" id="ARBA00022692"/>
    </source>
</evidence>
<feature type="non-terminal residue" evidence="12">
    <location>
        <position position="1"/>
    </location>
</feature>
<dbReference type="FunFam" id="1.20.1070.10:FF:000001">
    <property type="entry name" value="Olfactory receptor"/>
    <property type="match status" value="2"/>
</dbReference>